<dbReference type="Proteomes" id="UP000095751">
    <property type="component" value="Unassembled WGS sequence"/>
</dbReference>
<dbReference type="KEGG" id="fcy:FRACYDRAFT_271930"/>
<dbReference type="EMBL" id="KV784384">
    <property type="protein sequence ID" value="OEU07796.1"/>
    <property type="molecule type" value="Genomic_DNA"/>
</dbReference>
<dbReference type="InParanoid" id="A0A1E7EPT8"/>
<name>A0A1E7EPT8_9STRA</name>
<accession>A0A1E7EPT8</accession>
<sequence length="190" mass="20699">MLRKTSCPNEVKDGTPSPDQGPWCQGGRVDDPDAKFGSKEKNCKQLLEKKSGNKLRKQCKKEGVEDACPSFCSSSTCVVLDLCADTTKKLKLEGRGNTKCKKIKDQEDPECEKIVKKTDGLPVKNFCPTACKLNGAADTTKKLKLEGGGNTKCKNIKDQDPKCEKIVKKTDDSSVKNFCPTACKLNGCTS</sequence>
<reference evidence="2 3" key="1">
    <citation type="submission" date="2016-09" db="EMBL/GenBank/DDBJ databases">
        <title>Extensive genetic diversity and differential bi-allelic expression allows diatom success in the polar Southern Ocean.</title>
        <authorList>
            <consortium name="DOE Joint Genome Institute"/>
            <person name="Mock T."/>
            <person name="Otillar R.P."/>
            <person name="Strauss J."/>
            <person name="Dupont C."/>
            <person name="Frickenhaus S."/>
            <person name="Maumus F."/>
            <person name="Mcmullan M."/>
            <person name="Sanges R."/>
            <person name="Schmutz J."/>
            <person name="Toseland A."/>
            <person name="Valas R."/>
            <person name="Veluchamy A."/>
            <person name="Ward B.J."/>
            <person name="Allen A."/>
            <person name="Barry K."/>
            <person name="Falciatore A."/>
            <person name="Ferrante M."/>
            <person name="Fortunato A.E."/>
            <person name="Gloeckner G."/>
            <person name="Gruber A."/>
            <person name="Hipkin R."/>
            <person name="Janech M."/>
            <person name="Kroth P."/>
            <person name="Leese F."/>
            <person name="Lindquist E."/>
            <person name="Lyon B.R."/>
            <person name="Martin J."/>
            <person name="Mayer C."/>
            <person name="Parker M."/>
            <person name="Quesneville H."/>
            <person name="Raymond J."/>
            <person name="Uhlig C."/>
            <person name="Valentin K.U."/>
            <person name="Worden A.Z."/>
            <person name="Armbrust E.V."/>
            <person name="Bowler C."/>
            <person name="Green B."/>
            <person name="Moulton V."/>
            <person name="Van Oosterhout C."/>
            <person name="Grigoriev I."/>
        </authorList>
    </citation>
    <scope>NUCLEOTIDE SEQUENCE [LARGE SCALE GENOMIC DNA]</scope>
    <source>
        <strain evidence="2 3">CCMP1102</strain>
    </source>
</reference>
<feature type="region of interest" description="Disordered" evidence="1">
    <location>
        <begin position="1"/>
        <end position="37"/>
    </location>
</feature>
<dbReference type="AlphaFoldDB" id="A0A1E7EPT8"/>
<gene>
    <name evidence="2" type="ORF">FRACYDRAFT_271930</name>
</gene>
<feature type="compositionally biased region" description="Basic and acidic residues" evidence="1">
    <location>
        <begin position="28"/>
        <end position="37"/>
    </location>
</feature>
<evidence type="ECO:0000313" key="2">
    <source>
        <dbReference type="EMBL" id="OEU07796.1"/>
    </source>
</evidence>
<organism evidence="2 3">
    <name type="scientific">Fragilariopsis cylindrus CCMP1102</name>
    <dbReference type="NCBI Taxonomy" id="635003"/>
    <lineage>
        <taxon>Eukaryota</taxon>
        <taxon>Sar</taxon>
        <taxon>Stramenopiles</taxon>
        <taxon>Ochrophyta</taxon>
        <taxon>Bacillariophyta</taxon>
        <taxon>Bacillariophyceae</taxon>
        <taxon>Bacillariophycidae</taxon>
        <taxon>Bacillariales</taxon>
        <taxon>Bacillariaceae</taxon>
        <taxon>Fragilariopsis</taxon>
    </lineage>
</organism>
<evidence type="ECO:0000256" key="1">
    <source>
        <dbReference type="SAM" id="MobiDB-lite"/>
    </source>
</evidence>
<keyword evidence="3" id="KW-1185">Reference proteome</keyword>
<evidence type="ECO:0000313" key="3">
    <source>
        <dbReference type="Proteomes" id="UP000095751"/>
    </source>
</evidence>
<proteinExistence type="predicted"/>
<protein>
    <submittedName>
        <fullName evidence="2">Uncharacterized protein</fullName>
    </submittedName>
</protein>